<dbReference type="Gene3D" id="1.10.3210.10">
    <property type="entry name" value="Hypothetical protein af1432"/>
    <property type="match status" value="1"/>
</dbReference>
<dbReference type="PROSITE" id="PS51832">
    <property type="entry name" value="HD_GYP"/>
    <property type="match status" value="1"/>
</dbReference>
<dbReference type="SMART" id="SM00471">
    <property type="entry name" value="HDc"/>
    <property type="match status" value="1"/>
</dbReference>
<dbReference type="InterPro" id="IPR006674">
    <property type="entry name" value="HD_domain"/>
</dbReference>
<dbReference type="Proteomes" id="UP000051888">
    <property type="component" value="Unassembled WGS sequence"/>
</dbReference>
<comment type="caution">
    <text evidence="3">The sequence shown here is derived from an EMBL/GenBank/DDBJ whole genome shotgun (WGS) entry which is preliminary data.</text>
</comment>
<dbReference type="Pfam" id="PF13487">
    <property type="entry name" value="HD_5"/>
    <property type="match status" value="1"/>
</dbReference>
<name>A0A0Q3WUG3_9BACI</name>
<protein>
    <submittedName>
        <fullName evidence="3">Uncharacterized protein</fullName>
    </submittedName>
</protein>
<dbReference type="InterPro" id="IPR037522">
    <property type="entry name" value="HD_GYP_dom"/>
</dbReference>
<dbReference type="PATRIC" id="fig|157838.3.peg.4665"/>
<gene>
    <name evidence="3" type="ORF">AN964_21255</name>
</gene>
<dbReference type="PANTHER" id="PTHR43155">
    <property type="entry name" value="CYCLIC DI-GMP PHOSPHODIESTERASE PA4108-RELATED"/>
    <property type="match status" value="1"/>
</dbReference>
<reference evidence="3 4" key="1">
    <citation type="submission" date="2015-09" db="EMBL/GenBank/DDBJ databases">
        <title>Genome sequencing project for genomic taxonomy and phylogenomics of Bacillus-like bacteria.</title>
        <authorList>
            <person name="Liu B."/>
            <person name="Wang J."/>
            <person name="Zhu Y."/>
            <person name="Liu G."/>
            <person name="Chen Q."/>
            <person name="Chen Z."/>
            <person name="Lan J."/>
            <person name="Che J."/>
            <person name="Ge C."/>
            <person name="Shi H."/>
            <person name="Pan Z."/>
            <person name="Liu X."/>
        </authorList>
    </citation>
    <scope>NUCLEOTIDE SEQUENCE [LARGE SCALE GENOMIC DNA]</scope>
    <source>
        <strain evidence="3 4">LMG 18435</strain>
    </source>
</reference>
<evidence type="ECO:0000259" key="1">
    <source>
        <dbReference type="PROSITE" id="PS51831"/>
    </source>
</evidence>
<dbReference type="RefSeq" id="WP_055741798.1">
    <property type="nucleotide sequence ID" value="NZ_JAAIWL010000028.1"/>
</dbReference>
<evidence type="ECO:0000313" key="4">
    <source>
        <dbReference type="Proteomes" id="UP000051888"/>
    </source>
</evidence>
<proteinExistence type="predicted"/>
<dbReference type="EMBL" id="LJJC01000006">
    <property type="protein sequence ID" value="KQL51490.1"/>
    <property type="molecule type" value="Genomic_DNA"/>
</dbReference>
<feature type="domain" description="HD-GYP" evidence="2">
    <location>
        <begin position="117"/>
        <end position="313"/>
    </location>
</feature>
<dbReference type="InterPro" id="IPR003607">
    <property type="entry name" value="HD/PDEase_dom"/>
</dbReference>
<dbReference type="STRING" id="157838.AN964_21255"/>
<keyword evidence="4" id="KW-1185">Reference proteome</keyword>
<dbReference type="AlphaFoldDB" id="A0A0Q3WUG3"/>
<evidence type="ECO:0000313" key="3">
    <source>
        <dbReference type="EMBL" id="KQL51490.1"/>
    </source>
</evidence>
<organism evidence="3 4">
    <name type="scientific">Heyndrickxia shackletonii</name>
    <dbReference type="NCBI Taxonomy" id="157838"/>
    <lineage>
        <taxon>Bacteria</taxon>
        <taxon>Bacillati</taxon>
        <taxon>Bacillota</taxon>
        <taxon>Bacilli</taxon>
        <taxon>Bacillales</taxon>
        <taxon>Bacillaceae</taxon>
        <taxon>Heyndrickxia</taxon>
    </lineage>
</organism>
<dbReference type="SUPFAM" id="SSF109604">
    <property type="entry name" value="HD-domain/PDEase-like"/>
    <property type="match status" value="1"/>
</dbReference>
<dbReference type="CDD" id="cd00077">
    <property type="entry name" value="HDc"/>
    <property type="match status" value="1"/>
</dbReference>
<evidence type="ECO:0000259" key="2">
    <source>
        <dbReference type="PROSITE" id="PS51832"/>
    </source>
</evidence>
<dbReference type="InterPro" id="IPR006675">
    <property type="entry name" value="HDIG_dom"/>
</dbReference>
<dbReference type="PANTHER" id="PTHR43155:SF2">
    <property type="entry name" value="CYCLIC DI-GMP PHOSPHODIESTERASE PA4108"/>
    <property type="match status" value="1"/>
</dbReference>
<dbReference type="NCBIfam" id="TIGR00277">
    <property type="entry name" value="HDIG"/>
    <property type="match status" value="1"/>
</dbReference>
<accession>A0A0Q3WUG3</accession>
<dbReference type="OrthoDB" id="9759601at2"/>
<sequence length="370" mass="41686">MRLLPLDRCQPGVILGKSIYHGNGKVLLTKGTKLTNSLIASLKRFHIYTIYIEDEQSEGIEIVESLPEPVLMEAMEVITHGITNIVELNTNHSNFHGMMKSGRVIRSFQKIFRDILVSLKDNPTALNLLATTKIHDNHVYTHSLNVAIYACQLAIENGLPLKSIEDIGLGAMLHDIGKMYISPEILNKPGKLTQDEFHQMKSHCQIGFDILRKVHEIPLTVAHCAFQHHERIDGTGYPRGLQGEEIHKYAKILSVADVFDAVTSHRVYRPALLPHKGLELLYAGVDTQFDRKQVELFKKCIAIYPQGMTVKLNDGKTGIVSNYNFHSAGRPQIRIIKDEEGQEIKPYEIDLAAADYLTVEIIDADPLLYY</sequence>
<feature type="domain" description="HD" evidence="1">
    <location>
        <begin position="139"/>
        <end position="262"/>
    </location>
</feature>
<dbReference type="PROSITE" id="PS51831">
    <property type="entry name" value="HD"/>
    <property type="match status" value="1"/>
</dbReference>